<evidence type="ECO:0000313" key="1">
    <source>
        <dbReference type="EMBL" id="JAH17128.1"/>
    </source>
</evidence>
<proteinExistence type="predicted"/>
<dbReference type="AlphaFoldDB" id="A0A0E9QM22"/>
<dbReference type="EMBL" id="GBXM01091449">
    <property type="protein sequence ID" value="JAH17128.1"/>
    <property type="molecule type" value="Transcribed_RNA"/>
</dbReference>
<protein>
    <submittedName>
        <fullName evidence="1">Uncharacterized protein</fullName>
    </submittedName>
</protein>
<sequence>MSCRCLSLSLGGTRGVQGQYQQGEWVSEEDTACKCALAAVWLFMLLLHPGIQPVACYLPQQASKDTPVLLSLHYTTLH</sequence>
<reference evidence="1" key="1">
    <citation type="submission" date="2014-11" db="EMBL/GenBank/DDBJ databases">
        <authorList>
            <person name="Amaro Gonzalez C."/>
        </authorList>
    </citation>
    <scope>NUCLEOTIDE SEQUENCE</scope>
</reference>
<name>A0A0E9QM22_ANGAN</name>
<organism evidence="1">
    <name type="scientific">Anguilla anguilla</name>
    <name type="common">European freshwater eel</name>
    <name type="synonym">Muraena anguilla</name>
    <dbReference type="NCBI Taxonomy" id="7936"/>
    <lineage>
        <taxon>Eukaryota</taxon>
        <taxon>Metazoa</taxon>
        <taxon>Chordata</taxon>
        <taxon>Craniata</taxon>
        <taxon>Vertebrata</taxon>
        <taxon>Euteleostomi</taxon>
        <taxon>Actinopterygii</taxon>
        <taxon>Neopterygii</taxon>
        <taxon>Teleostei</taxon>
        <taxon>Anguilliformes</taxon>
        <taxon>Anguillidae</taxon>
        <taxon>Anguilla</taxon>
    </lineage>
</organism>
<accession>A0A0E9QM22</accession>
<reference evidence="1" key="2">
    <citation type="journal article" date="2015" name="Fish Shellfish Immunol.">
        <title>Early steps in the European eel (Anguilla anguilla)-Vibrio vulnificus interaction in the gills: Role of the RtxA13 toxin.</title>
        <authorList>
            <person name="Callol A."/>
            <person name="Pajuelo D."/>
            <person name="Ebbesson L."/>
            <person name="Teles M."/>
            <person name="MacKenzie S."/>
            <person name="Amaro C."/>
        </authorList>
    </citation>
    <scope>NUCLEOTIDE SEQUENCE</scope>
</reference>